<dbReference type="Gene3D" id="3.40.50.300">
    <property type="entry name" value="P-loop containing nucleotide triphosphate hydrolases"/>
    <property type="match status" value="1"/>
</dbReference>
<dbReference type="InterPro" id="IPR012340">
    <property type="entry name" value="NA-bd_OB-fold"/>
</dbReference>
<dbReference type="RefSeq" id="WP_132379798.1">
    <property type="nucleotide sequence ID" value="NZ_DAITGU010000053.1"/>
</dbReference>
<dbReference type="FunFam" id="3.40.50.300:FF:000042">
    <property type="entry name" value="Maltose/maltodextrin ABC transporter, ATP-binding protein"/>
    <property type="match status" value="1"/>
</dbReference>
<dbReference type="InterPro" id="IPR003593">
    <property type="entry name" value="AAA+_ATPase"/>
</dbReference>
<organism evidence="8 9">
    <name type="scientific">Muricomes intestini</name>
    <dbReference type="NCBI Taxonomy" id="1796634"/>
    <lineage>
        <taxon>Bacteria</taxon>
        <taxon>Bacillati</taxon>
        <taxon>Bacillota</taxon>
        <taxon>Clostridia</taxon>
        <taxon>Lachnospirales</taxon>
        <taxon>Lachnospiraceae</taxon>
        <taxon>Muricomes</taxon>
    </lineage>
</organism>
<keyword evidence="4 8" id="KW-0067">ATP-binding</keyword>
<keyword evidence="2" id="KW-1003">Cell membrane</keyword>
<gene>
    <name evidence="8" type="ORF">EDD59_10621</name>
</gene>
<dbReference type="Pfam" id="PF00005">
    <property type="entry name" value="ABC_tran"/>
    <property type="match status" value="1"/>
</dbReference>
<dbReference type="InterPro" id="IPR047641">
    <property type="entry name" value="ABC_transpr_MalK/UgpC-like"/>
</dbReference>
<dbReference type="GO" id="GO:0140359">
    <property type="term" value="F:ABC-type transporter activity"/>
    <property type="evidence" value="ECO:0007669"/>
    <property type="project" value="UniProtKB-ARBA"/>
</dbReference>
<keyword evidence="5" id="KW-1278">Translocase</keyword>
<dbReference type="EMBL" id="SLZZ01000006">
    <property type="protein sequence ID" value="TCS80198.1"/>
    <property type="molecule type" value="Genomic_DNA"/>
</dbReference>
<evidence type="ECO:0000259" key="7">
    <source>
        <dbReference type="PROSITE" id="PS50893"/>
    </source>
</evidence>
<dbReference type="SUPFAM" id="SSF50331">
    <property type="entry name" value="MOP-like"/>
    <property type="match status" value="1"/>
</dbReference>
<dbReference type="InterPro" id="IPR008995">
    <property type="entry name" value="Mo/tungstate-bd_C_term_dom"/>
</dbReference>
<dbReference type="InterPro" id="IPR003439">
    <property type="entry name" value="ABC_transporter-like_ATP-bd"/>
</dbReference>
<dbReference type="PANTHER" id="PTHR43875:SF15">
    <property type="entry name" value="TREHALOSE IMPORT ATP-BINDING PROTEIN SUGC"/>
    <property type="match status" value="1"/>
</dbReference>
<evidence type="ECO:0000256" key="1">
    <source>
        <dbReference type="ARBA" id="ARBA00022448"/>
    </source>
</evidence>
<protein>
    <submittedName>
        <fullName evidence="8">Carbohydrate ABC transporter ATP-binding protein (CUT1 family)</fullName>
    </submittedName>
</protein>
<keyword evidence="9" id="KW-1185">Reference proteome</keyword>
<accession>A0A4R3KB07</accession>
<dbReference type="GO" id="GO:0055052">
    <property type="term" value="C:ATP-binding cassette (ABC) transporter complex, substrate-binding subunit-containing"/>
    <property type="evidence" value="ECO:0007669"/>
    <property type="project" value="TreeGrafter"/>
</dbReference>
<evidence type="ECO:0000256" key="3">
    <source>
        <dbReference type="ARBA" id="ARBA00022741"/>
    </source>
</evidence>
<dbReference type="PROSITE" id="PS50893">
    <property type="entry name" value="ABC_TRANSPORTER_2"/>
    <property type="match status" value="1"/>
</dbReference>
<keyword evidence="6" id="KW-0472">Membrane</keyword>
<evidence type="ECO:0000256" key="6">
    <source>
        <dbReference type="ARBA" id="ARBA00023136"/>
    </source>
</evidence>
<dbReference type="Gene3D" id="2.40.50.100">
    <property type="match status" value="1"/>
</dbReference>
<reference evidence="8 9" key="1">
    <citation type="submission" date="2019-03" db="EMBL/GenBank/DDBJ databases">
        <title>Genomic Encyclopedia of Type Strains, Phase IV (KMG-IV): sequencing the most valuable type-strain genomes for metagenomic binning, comparative biology and taxonomic classification.</title>
        <authorList>
            <person name="Goeker M."/>
        </authorList>
    </citation>
    <scope>NUCLEOTIDE SEQUENCE [LARGE SCALE GENOMIC DNA]</scope>
    <source>
        <strain evidence="8 9">DSM 29489</strain>
    </source>
</reference>
<proteinExistence type="predicted"/>
<dbReference type="OrthoDB" id="2550338at2"/>
<dbReference type="SMART" id="SM00382">
    <property type="entry name" value="AAA"/>
    <property type="match status" value="1"/>
</dbReference>
<evidence type="ECO:0000256" key="4">
    <source>
        <dbReference type="ARBA" id="ARBA00022840"/>
    </source>
</evidence>
<dbReference type="GO" id="GO:0005524">
    <property type="term" value="F:ATP binding"/>
    <property type="evidence" value="ECO:0007669"/>
    <property type="project" value="UniProtKB-KW"/>
</dbReference>
<name>A0A4R3KB07_9FIRM</name>
<evidence type="ECO:0000313" key="8">
    <source>
        <dbReference type="EMBL" id="TCS80198.1"/>
    </source>
</evidence>
<dbReference type="Gene3D" id="2.40.50.140">
    <property type="entry name" value="Nucleic acid-binding proteins"/>
    <property type="match status" value="1"/>
</dbReference>
<feature type="domain" description="ABC transporter" evidence="7">
    <location>
        <begin position="4"/>
        <end position="236"/>
    </location>
</feature>
<dbReference type="Proteomes" id="UP000295726">
    <property type="component" value="Unassembled WGS sequence"/>
</dbReference>
<dbReference type="GO" id="GO:0016887">
    <property type="term" value="F:ATP hydrolysis activity"/>
    <property type="evidence" value="ECO:0007669"/>
    <property type="project" value="InterPro"/>
</dbReference>
<dbReference type="AlphaFoldDB" id="A0A4R3KB07"/>
<keyword evidence="3" id="KW-0547">Nucleotide-binding</keyword>
<evidence type="ECO:0000256" key="2">
    <source>
        <dbReference type="ARBA" id="ARBA00022475"/>
    </source>
</evidence>
<evidence type="ECO:0000313" key="9">
    <source>
        <dbReference type="Proteomes" id="UP000295726"/>
    </source>
</evidence>
<dbReference type="PANTHER" id="PTHR43875">
    <property type="entry name" value="MALTODEXTRIN IMPORT ATP-BINDING PROTEIN MSMX"/>
    <property type="match status" value="1"/>
</dbReference>
<dbReference type="SUPFAM" id="SSF52540">
    <property type="entry name" value="P-loop containing nucleoside triphosphate hydrolases"/>
    <property type="match status" value="1"/>
</dbReference>
<dbReference type="InterPro" id="IPR027417">
    <property type="entry name" value="P-loop_NTPase"/>
</dbReference>
<comment type="caution">
    <text evidence="8">The sequence shown here is derived from an EMBL/GenBank/DDBJ whole genome shotgun (WGS) entry which is preliminary data.</text>
</comment>
<sequence length="381" mass="43243">MAQIELENITKQFGDVKALDNVSLTVRDNEFFVLFGPAGAGKTTLLKTIAGAEFPEKGLVKIGGNIVNHVESKDRNVSMVFENYALYPNLSVYDNIASPMRSKLYKKDEDYIKTAVDKVTKMMKINHLLERKPSQLSNGQRQRVALGRCLVRTPNVFLMDEPLAHLDAKLRHFMRGELKEMQTSINSTTIYVTHDYMEAMSLADRIGVLNHGEIVQTGTAQEMYYTPCNEFVARLFGEPEINILEGKKYAREDSVYVKVLEQDVLLYPSEDTIQALKETDTDDIHIGMRGNDIKFAFEKPGDEWLEGTIYANEPIGNKVIMTVLIGDTKLAVTCPNDTVAELDQKVYVKFNMMNAIYFNGETQKFIIRNNMSRYMAEKREG</sequence>
<keyword evidence="1" id="KW-0813">Transport</keyword>
<evidence type="ECO:0000256" key="5">
    <source>
        <dbReference type="ARBA" id="ARBA00022967"/>
    </source>
</evidence>